<dbReference type="InterPro" id="IPR027897">
    <property type="entry name" value="DUF4559"/>
</dbReference>
<comment type="caution">
    <text evidence="2">The sequence shown here is derived from an EMBL/GenBank/DDBJ whole genome shotgun (WGS) entry which is preliminary data.</text>
</comment>
<dbReference type="EMBL" id="UYJE01007129">
    <property type="protein sequence ID" value="VDI52061.1"/>
    <property type="molecule type" value="Genomic_DNA"/>
</dbReference>
<dbReference type="OrthoDB" id="10357477at2759"/>
<evidence type="ECO:0000313" key="3">
    <source>
        <dbReference type="Proteomes" id="UP000596742"/>
    </source>
</evidence>
<protein>
    <submittedName>
        <fullName evidence="2">Uncharacterized protein</fullName>
    </submittedName>
</protein>
<evidence type="ECO:0000313" key="2">
    <source>
        <dbReference type="EMBL" id="VDI52061.1"/>
    </source>
</evidence>
<dbReference type="Pfam" id="PF15112">
    <property type="entry name" value="DUF4559"/>
    <property type="match status" value="1"/>
</dbReference>
<proteinExistence type="predicted"/>
<keyword evidence="3" id="KW-1185">Reference proteome</keyword>
<reference evidence="2" key="1">
    <citation type="submission" date="2018-11" db="EMBL/GenBank/DDBJ databases">
        <authorList>
            <person name="Alioto T."/>
            <person name="Alioto T."/>
        </authorList>
    </citation>
    <scope>NUCLEOTIDE SEQUENCE</scope>
</reference>
<accession>A0A8B6FNQ4</accession>
<name>A0A8B6FNQ4_MYTGA</name>
<organism evidence="2 3">
    <name type="scientific">Mytilus galloprovincialis</name>
    <name type="common">Mediterranean mussel</name>
    <dbReference type="NCBI Taxonomy" id="29158"/>
    <lineage>
        <taxon>Eukaryota</taxon>
        <taxon>Metazoa</taxon>
        <taxon>Spiralia</taxon>
        <taxon>Lophotrochozoa</taxon>
        <taxon>Mollusca</taxon>
        <taxon>Bivalvia</taxon>
        <taxon>Autobranchia</taxon>
        <taxon>Pteriomorphia</taxon>
        <taxon>Mytilida</taxon>
        <taxon>Mytiloidea</taxon>
        <taxon>Mytilidae</taxon>
        <taxon>Mytilinae</taxon>
        <taxon>Mytilus</taxon>
    </lineage>
</organism>
<evidence type="ECO:0000256" key="1">
    <source>
        <dbReference type="SAM" id="Phobius"/>
    </source>
</evidence>
<keyword evidence="1" id="KW-0472">Membrane</keyword>
<dbReference type="AlphaFoldDB" id="A0A8B6FNQ4"/>
<feature type="transmembrane region" description="Helical" evidence="1">
    <location>
        <begin position="274"/>
        <end position="296"/>
    </location>
</feature>
<dbReference type="Proteomes" id="UP000596742">
    <property type="component" value="Unassembled WGS sequence"/>
</dbReference>
<gene>
    <name evidence="2" type="ORF">MGAL_10B085936</name>
</gene>
<keyword evidence="1" id="KW-0812">Transmembrane</keyword>
<sequence length="328" mass="38531">MNQINSEQFDNFKSVAVALKLTVDGLQDFVQENLQRLHQNIYKKCSVGRCHYNCSRKYGDRFSQWCSTCQAWKKELHQQNRYRKHWDNIKWRKIDTMDFPYSYEEASKVFIQDLSHGRHGLLEDLNALMSLFRNLRLFNSIINDNIIGDILRTRNTYFAHNYALSLHGVEKAQCLNCLIVLFKIPEIACTQSAKTALNLLEQLMMSQDIPERILKKPNVQNTLAVIQNVFHRKAYGKLEENTIANLFYNDNENFHIKRFKDVQTTKRRNRMVKFLRFAIFLTTLGIGTFIILYGLLSKDTIPVKDPTTYNNKYKSHDKTVHITYGKGE</sequence>
<keyword evidence="1" id="KW-1133">Transmembrane helix</keyword>